<feature type="signal peptide" evidence="1">
    <location>
        <begin position="1"/>
        <end position="23"/>
    </location>
</feature>
<evidence type="ECO:0000313" key="3">
    <source>
        <dbReference type="Proteomes" id="UP001209701"/>
    </source>
</evidence>
<accession>A0ABT2YJX2</accession>
<dbReference type="PROSITE" id="PS51257">
    <property type="entry name" value="PROKAR_LIPOPROTEIN"/>
    <property type="match status" value="1"/>
</dbReference>
<protein>
    <recommendedName>
        <fullName evidence="4">Lipoprotein</fullName>
    </recommendedName>
</protein>
<keyword evidence="1" id="KW-0732">Signal</keyword>
<evidence type="ECO:0008006" key="4">
    <source>
        <dbReference type="Google" id="ProtNLM"/>
    </source>
</evidence>
<feature type="chain" id="PRO_5046232095" description="Lipoprotein" evidence="1">
    <location>
        <begin position="24"/>
        <end position="182"/>
    </location>
</feature>
<keyword evidence="3" id="KW-1185">Reference proteome</keyword>
<evidence type="ECO:0000256" key="1">
    <source>
        <dbReference type="SAM" id="SignalP"/>
    </source>
</evidence>
<gene>
    <name evidence="2" type="ORF">LNV07_19905</name>
</gene>
<dbReference type="Proteomes" id="UP001209701">
    <property type="component" value="Unassembled WGS sequence"/>
</dbReference>
<reference evidence="2 3" key="1">
    <citation type="submission" date="2021-11" db="EMBL/GenBank/DDBJ databases">
        <authorList>
            <person name="Liang Q."/>
            <person name="Mou H."/>
            <person name="Liu Z."/>
        </authorList>
    </citation>
    <scope>NUCLEOTIDE SEQUENCE [LARGE SCALE GENOMIC DNA]</scope>
    <source>
        <strain evidence="2 3">CHU3</strain>
    </source>
</reference>
<dbReference type="EMBL" id="JAJIRN010000009">
    <property type="protein sequence ID" value="MCV2370350.1"/>
    <property type="molecule type" value="Genomic_DNA"/>
</dbReference>
<dbReference type="RefSeq" id="WP_263572936.1">
    <property type="nucleotide sequence ID" value="NZ_JAJIRN010000009.1"/>
</dbReference>
<proteinExistence type="predicted"/>
<organism evidence="2 3">
    <name type="scientific">Roseateles oligotrophus</name>
    <dbReference type="NCBI Taxonomy" id="1769250"/>
    <lineage>
        <taxon>Bacteria</taxon>
        <taxon>Pseudomonadati</taxon>
        <taxon>Pseudomonadota</taxon>
        <taxon>Betaproteobacteria</taxon>
        <taxon>Burkholderiales</taxon>
        <taxon>Sphaerotilaceae</taxon>
        <taxon>Roseateles</taxon>
    </lineage>
</organism>
<name>A0ABT2YJX2_9BURK</name>
<evidence type="ECO:0000313" key="2">
    <source>
        <dbReference type="EMBL" id="MCV2370350.1"/>
    </source>
</evidence>
<comment type="caution">
    <text evidence="2">The sequence shown here is derived from an EMBL/GenBank/DDBJ whole genome shotgun (WGS) entry which is preliminary data.</text>
</comment>
<sequence length="182" mass="19732">MTSRFLLGLILLIGLAACGTATDAPNLALSPQTSLQMRGWVPDRLKGQILLSPVTGGQPTGFMWGSKISNAALQEAIEESLRATGMLALRPGAGAYQMDTQLIELEQPMLGLNTKVALTLAYTVVEKRSGTVVYQRRLRSLYATEFTEAMVDPNERLRLATEGAVRSNVNLMLRDLIALALN</sequence>